<feature type="region of interest" description="Disordered" evidence="1">
    <location>
        <begin position="97"/>
        <end position="229"/>
    </location>
</feature>
<proteinExistence type="predicted"/>
<dbReference type="AlphaFoldDB" id="A0A8H5MC51"/>
<feature type="region of interest" description="Disordered" evidence="1">
    <location>
        <begin position="258"/>
        <end position="292"/>
    </location>
</feature>
<evidence type="ECO:0000256" key="1">
    <source>
        <dbReference type="SAM" id="MobiDB-lite"/>
    </source>
</evidence>
<accession>A0A8H5MC51</accession>
<feature type="compositionally biased region" description="Polar residues" evidence="1">
    <location>
        <begin position="275"/>
        <end position="285"/>
    </location>
</feature>
<feature type="region of interest" description="Disordered" evidence="1">
    <location>
        <begin position="1"/>
        <end position="58"/>
    </location>
</feature>
<feature type="compositionally biased region" description="Polar residues" evidence="1">
    <location>
        <begin position="202"/>
        <end position="224"/>
    </location>
</feature>
<dbReference type="EMBL" id="JAACJN010000029">
    <property type="protein sequence ID" value="KAF5388552.1"/>
    <property type="molecule type" value="Genomic_DNA"/>
</dbReference>
<name>A0A8H5MC51_9AGAR</name>
<protein>
    <submittedName>
        <fullName evidence="2">Uncharacterized protein</fullName>
    </submittedName>
</protein>
<keyword evidence="3" id="KW-1185">Reference proteome</keyword>
<feature type="compositionally biased region" description="Low complexity" evidence="1">
    <location>
        <begin position="103"/>
        <end position="120"/>
    </location>
</feature>
<dbReference type="OrthoDB" id="3071736at2759"/>
<feature type="compositionally biased region" description="Polar residues" evidence="1">
    <location>
        <begin position="129"/>
        <end position="141"/>
    </location>
</feature>
<evidence type="ECO:0000313" key="3">
    <source>
        <dbReference type="Proteomes" id="UP000518752"/>
    </source>
</evidence>
<evidence type="ECO:0000313" key="2">
    <source>
        <dbReference type="EMBL" id="KAF5388552.1"/>
    </source>
</evidence>
<reference evidence="2 3" key="1">
    <citation type="journal article" date="2020" name="ISME J.">
        <title>Uncovering the hidden diversity of litter-decomposition mechanisms in mushroom-forming fungi.</title>
        <authorList>
            <person name="Floudas D."/>
            <person name="Bentzer J."/>
            <person name="Ahren D."/>
            <person name="Johansson T."/>
            <person name="Persson P."/>
            <person name="Tunlid A."/>
        </authorList>
    </citation>
    <scope>NUCLEOTIDE SEQUENCE [LARGE SCALE GENOMIC DNA]</scope>
    <source>
        <strain evidence="2 3">CBS 406.79</strain>
    </source>
</reference>
<feature type="compositionally biased region" description="Low complexity" evidence="1">
    <location>
        <begin position="173"/>
        <end position="192"/>
    </location>
</feature>
<comment type="caution">
    <text evidence="2">The sequence shown here is derived from an EMBL/GenBank/DDBJ whole genome shotgun (WGS) entry which is preliminary data.</text>
</comment>
<dbReference type="Proteomes" id="UP000518752">
    <property type="component" value="Unassembled WGS sequence"/>
</dbReference>
<organism evidence="2 3">
    <name type="scientific">Collybiopsis confluens</name>
    <dbReference type="NCBI Taxonomy" id="2823264"/>
    <lineage>
        <taxon>Eukaryota</taxon>
        <taxon>Fungi</taxon>
        <taxon>Dikarya</taxon>
        <taxon>Basidiomycota</taxon>
        <taxon>Agaricomycotina</taxon>
        <taxon>Agaricomycetes</taxon>
        <taxon>Agaricomycetidae</taxon>
        <taxon>Agaricales</taxon>
        <taxon>Marasmiineae</taxon>
        <taxon>Omphalotaceae</taxon>
        <taxon>Collybiopsis</taxon>
    </lineage>
</organism>
<gene>
    <name evidence="2" type="ORF">D9757_004612</name>
</gene>
<feature type="compositionally biased region" description="Polar residues" evidence="1">
    <location>
        <begin position="36"/>
        <end position="47"/>
    </location>
</feature>
<sequence>MDDKPYTTPDEDPFNVRPATQPRRRRSSMLDKWIHEQQQSPSNNIPPNKTCPPRGHPYLAYPDLDLTHEARSHCNSAMSLGSFELVDEADIPQDVCPEVSLLPSTPTSTTPKSSRGTPKSFRGLRISLRPQSPARSLSPVDSLTPRKSFLPLSSRLGGNSQKDTSRQHNRSTSLSMSQPPASAAPESSPTSSKWRPSVLGYFSSSTTSQDSFIPSETLYTPSRPSVSSNTTFISTTTASTSVTATAIDNDMAEVYSFRSPPQSFRNPRVGKTHSENNVSTTSAPSFSKHGSLRVPLAPKAGMRLANSNLDSDDEGPVSPVVAVSKPEIVFKSNTLPKMSFATLLSKSSKKKRLIVSGIAPNDVRKFDGVRNWSEGFGEVSHIIRMPNGDLHVHFRSAEVADTVCRLRAKVYIVGCGSVNVSWTTGNFVLNLFFVFLIATVN</sequence>